<dbReference type="AlphaFoldDB" id="Q0G7M6"/>
<dbReference type="Proteomes" id="UP000004310">
    <property type="component" value="Unassembled WGS sequence"/>
</dbReference>
<protein>
    <recommendedName>
        <fullName evidence="4">DUF2188 domain-containing protein</fullName>
    </recommendedName>
</protein>
<evidence type="ECO:0000313" key="2">
    <source>
        <dbReference type="EMBL" id="EAU42338.1"/>
    </source>
</evidence>
<dbReference type="RefSeq" id="WP_007066313.1">
    <property type="nucleotide sequence ID" value="NZ_DS022272.1"/>
</dbReference>
<feature type="compositionally biased region" description="Basic and acidic residues" evidence="1">
    <location>
        <begin position="40"/>
        <end position="65"/>
    </location>
</feature>
<dbReference type="InterPro" id="IPR018691">
    <property type="entry name" value="DUF2188"/>
</dbReference>
<sequence>MRDKKNYHVVPSSKGGWDVKRGGSQRASGHFDTKTPAMSRARELAQKAGVERVEHKRDGKIRDSDSYGNDPCPPRDRVR</sequence>
<dbReference type="Pfam" id="PF09954">
    <property type="entry name" value="DUF2188"/>
    <property type="match status" value="1"/>
</dbReference>
<proteinExistence type="predicted"/>
<gene>
    <name evidence="2" type="ORF">FP2506_05851</name>
</gene>
<dbReference type="EMBL" id="AATP01000001">
    <property type="protein sequence ID" value="EAU42338.1"/>
    <property type="molecule type" value="Genomic_DNA"/>
</dbReference>
<reference evidence="2 3" key="1">
    <citation type="journal article" date="2010" name="J. Bacteriol.">
        <title>Genome sequence of Fulvimarina pelagi HTCC2506T, a Mn(II)-oxidizing alphaproteobacterium possessing an aerobic anoxygenic photosynthetic gene cluster and Xanthorhodopsin.</title>
        <authorList>
            <person name="Kang I."/>
            <person name="Oh H.M."/>
            <person name="Lim S.I."/>
            <person name="Ferriera S."/>
            <person name="Giovannoni S.J."/>
            <person name="Cho J.C."/>
        </authorList>
    </citation>
    <scope>NUCLEOTIDE SEQUENCE [LARGE SCALE GENOMIC DNA]</scope>
    <source>
        <strain evidence="2 3">HTCC2506</strain>
    </source>
</reference>
<comment type="caution">
    <text evidence="2">The sequence shown here is derived from an EMBL/GenBank/DDBJ whole genome shotgun (WGS) entry which is preliminary data.</text>
</comment>
<evidence type="ECO:0000256" key="1">
    <source>
        <dbReference type="SAM" id="MobiDB-lite"/>
    </source>
</evidence>
<keyword evidence="3" id="KW-1185">Reference proteome</keyword>
<organism evidence="2 3">
    <name type="scientific">Fulvimarina pelagi HTCC2506</name>
    <dbReference type="NCBI Taxonomy" id="314231"/>
    <lineage>
        <taxon>Bacteria</taxon>
        <taxon>Pseudomonadati</taxon>
        <taxon>Pseudomonadota</taxon>
        <taxon>Alphaproteobacteria</taxon>
        <taxon>Hyphomicrobiales</taxon>
        <taxon>Aurantimonadaceae</taxon>
        <taxon>Fulvimarina</taxon>
    </lineage>
</organism>
<evidence type="ECO:0008006" key="4">
    <source>
        <dbReference type="Google" id="ProtNLM"/>
    </source>
</evidence>
<evidence type="ECO:0000313" key="3">
    <source>
        <dbReference type="Proteomes" id="UP000004310"/>
    </source>
</evidence>
<feature type="region of interest" description="Disordered" evidence="1">
    <location>
        <begin position="1"/>
        <end position="79"/>
    </location>
</feature>
<accession>Q0G7M6</accession>
<dbReference type="HOGENOM" id="CLU_179056_2_1_5"/>
<dbReference type="eggNOG" id="ENOG5032YF6">
    <property type="taxonomic scope" value="Bacteria"/>
</dbReference>
<name>Q0G7M6_9HYPH</name>